<dbReference type="PANTHER" id="PTHR33824">
    <property type="entry name" value="POLYKETIDE CYCLASE/DEHYDRASE AND LIPID TRANSPORT SUPERFAMILY PROTEIN"/>
    <property type="match status" value="1"/>
</dbReference>
<proteinExistence type="inferred from homology"/>
<evidence type="ECO:0000313" key="3">
    <source>
        <dbReference type="EMBL" id="RKG93266.1"/>
    </source>
</evidence>
<evidence type="ECO:0000313" key="4">
    <source>
        <dbReference type="Proteomes" id="UP000268094"/>
    </source>
</evidence>
<dbReference type="Proteomes" id="UP000268094">
    <property type="component" value="Unassembled WGS sequence"/>
</dbReference>
<dbReference type="CDD" id="cd07817">
    <property type="entry name" value="SRPBCC_8"/>
    <property type="match status" value="1"/>
</dbReference>
<dbReference type="Pfam" id="PF03364">
    <property type="entry name" value="Polyketide_cyc"/>
    <property type="match status" value="1"/>
</dbReference>
<organism evidence="3 4">
    <name type="scientific">Corallococcus terminator</name>
    <dbReference type="NCBI Taxonomy" id="2316733"/>
    <lineage>
        <taxon>Bacteria</taxon>
        <taxon>Pseudomonadati</taxon>
        <taxon>Myxococcota</taxon>
        <taxon>Myxococcia</taxon>
        <taxon>Myxococcales</taxon>
        <taxon>Cystobacterineae</taxon>
        <taxon>Myxococcaceae</taxon>
        <taxon>Corallococcus</taxon>
    </lineage>
</organism>
<comment type="caution">
    <text evidence="3">The sequence shown here is derived from an EMBL/GenBank/DDBJ whole genome shotgun (WGS) entry which is preliminary data.</text>
</comment>
<comment type="similarity">
    <text evidence="1">Belongs to the ribosome association toxin RatA family.</text>
</comment>
<dbReference type="EMBL" id="RAVZ01000011">
    <property type="protein sequence ID" value="RKG93266.1"/>
    <property type="molecule type" value="Genomic_DNA"/>
</dbReference>
<dbReference type="PANTHER" id="PTHR33824:SF7">
    <property type="entry name" value="POLYKETIDE CYCLASE_DEHYDRASE AND LIPID TRANSPORT SUPERFAMILY PROTEIN"/>
    <property type="match status" value="1"/>
</dbReference>
<gene>
    <name evidence="3" type="ORF">D7V88_03240</name>
</gene>
<dbReference type="InterPro" id="IPR023393">
    <property type="entry name" value="START-like_dom_sf"/>
</dbReference>
<keyword evidence="4" id="KW-1185">Reference proteome</keyword>
<reference evidence="4" key="1">
    <citation type="submission" date="2018-09" db="EMBL/GenBank/DDBJ databases">
        <authorList>
            <person name="Livingstone P.G."/>
            <person name="Whitworth D.E."/>
        </authorList>
    </citation>
    <scope>NUCLEOTIDE SEQUENCE [LARGE SCALE GENOMIC DNA]</scope>
    <source>
        <strain evidence="4">CA054A</strain>
    </source>
</reference>
<protein>
    <submittedName>
        <fullName evidence="3">SRPBCC family protein</fullName>
    </submittedName>
</protein>
<dbReference type="Gene3D" id="3.30.530.20">
    <property type="match status" value="1"/>
</dbReference>
<name>A0A3A8JE63_9BACT</name>
<dbReference type="AlphaFoldDB" id="A0A3A8JE63"/>
<accession>A0A3A8JE63</accession>
<dbReference type="InterPro" id="IPR005031">
    <property type="entry name" value="COQ10_START"/>
</dbReference>
<sequence>MRISRTEAPRDLGPQATLSREDLLPGHWGRAASTVVAGTLVSLGLRRRSFGGTVVALASGALLYQGLHSRRRSPAAGDRLIRHASPSEDAPAARAIQVERTLTVGQPAELLYRLWRMPETLGRIMGHFAEVTRTGEDSLHWKLHGPLGRTLEWDSRIVEDRPPEFIRWESTHGNALATQGWVRFRPAPTDGGTEVTLHLELLPPGGVLAEALAKRLSGIPALQSLKALRRFKSLAETGEIPSREHEAS</sequence>
<dbReference type="SUPFAM" id="SSF55961">
    <property type="entry name" value="Bet v1-like"/>
    <property type="match status" value="1"/>
</dbReference>
<evidence type="ECO:0000259" key="2">
    <source>
        <dbReference type="Pfam" id="PF03364"/>
    </source>
</evidence>
<evidence type="ECO:0000256" key="1">
    <source>
        <dbReference type="ARBA" id="ARBA00008918"/>
    </source>
</evidence>
<feature type="domain" description="Coenzyme Q-binding protein COQ10 START" evidence="2">
    <location>
        <begin position="104"/>
        <end position="225"/>
    </location>
</feature>
<dbReference type="InterPro" id="IPR047137">
    <property type="entry name" value="ORF3"/>
</dbReference>